<dbReference type="GO" id="GO:0000118">
    <property type="term" value="C:histone deacetylase complex"/>
    <property type="evidence" value="ECO:0007669"/>
    <property type="project" value="TreeGrafter"/>
</dbReference>
<dbReference type="VEuPathDB" id="FungiDB:Malapachy_0805"/>
<dbReference type="PANTHER" id="PTHR10625:SF5">
    <property type="entry name" value="HISTONE DEACETYLASE"/>
    <property type="match status" value="1"/>
</dbReference>
<evidence type="ECO:0000256" key="5">
    <source>
        <dbReference type="ARBA" id="ARBA00022801"/>
    </source>
</evidence>
<feature type="domain" description="Histone deacetylase" evidence="12">
    <location>
        <begin position="120"/>
        <end position="423"/>
    </location>
</feature>
<comment type="caution">
    <text evidence="14">The sequence shown here is derived from an EMBL/GenBank/DDBJ whole genome shotgun (WGS) entry which is preliminary data.</text>
</comment>
<name>A0A0M9VPV3_9BASI</name>
<dbReference type="Proteomes" id="UP000037751">
    <property type="component" value="Unassembled WGS sequence"/>
</dbReference>
<dbReference type="SUPFAM" id="SSF52768">
    <property type="entry name" value="Arginase/deacetylase"/>
    <property type="match status" value="1"/>
</dbReference>
<evidence type="ECO:0000313" key="15">
    <source>
        <dbReference type="Proteomes" id="UP000037751"/>
    </source>
</evidence>
<dbReference type="EMBL" id="LGAV01000003">
    <property type="protein sequence ID" value="KOS14869.1"/>
    <property type="molecule type" value="Genomic_DNA"/>
</dbReference>
<dbReference type="EC" id="3.5.1.98" evidence="3"/>
<keyword evidence="9" id="KW-0539">Nucleus</keyword>
<comment type="similarity">
    <text evidence="2">Belongs to the histone deacetylase family. HD type 2 subfamily.</text>
</comment>
<evidence type="ECO:0000259" key="12">
    <source>
        <dbReference type="Pfam" id="PF00850"/>
    </source>
</evidence>
<sequence>MAGIPPPGPPSLQGLPVPLSYQNPGPHAPHPAPHHGYSPLPGHVESSAAPSPIPSSGPVASALSSVSAVQQPEGTYAHASPGHVEPTVTAPLIPSAPRRLTGVMYDERMLLHETPADETHPECPARINHIYERLHQSGCLARMVRLPSREATRNEVLLVHEPDVWDSFEALMLRSHEELKAYSVDLENRASLYLNRNSTLSARVSCGSVVDLCVAVATGQVQNGFAIVRPPGHHAEPTCGTGFCLYNNVAVATKHLMQMSPTSPAHVNRVLILDWDVHHGNGTQRAFWDDPNVLYISLHRYENGTFYPGTTYGHYDQVGGPSARGRTVNVPWPCAGMTDADYLHAFQHCIMPIAYEFAPDLVIISAGFDAAHGDILGECHVSPEGYAHMTHQLLALAGGKLVVALEGGYTLEAIADSALAVSHVLLGDPLPALPPGLVCSTAGADTVARVVRTQAPYWRCMATSLTYPPLSTSDVETGPASMAADKIVSVPTQPLRELVLQGRTAHLWSTHELIPLPCHESTSPLSPGQALCSSSLLIPTTQTLVVFVHDMGPVHISHPDDTEHGAVYVSDAADDVVAWAARHKYAIMDVNTKVPLPVRAIRNHDHDKVTLPATDAQDASTVLATQLEYIWDNFVSISPASDIVLIGLGTGCQGLMHLITQRAVQNRVRAILQVLGMNPIPLLPKMQPELKSWYKKHAYVLCPHDHPRFMWNEQKSSGKRLGKVEQMQSDSPMHILLEALPRLDAMLA</sequence>
<organism evidence="14 15">
    <name type="scientific">Malassezia pachydermatis</name>
    <dbReference type="NCBI Taxonomy" id="77020"/>
    <lineage>
        <taxon>Eukaryota</taxon>
        <taxon>Fungi</taxon>
        <taxon>Dikarya</taxon>
        <taxon>Basidiomycota</taxon>
        <taxon>Ustilaginomycotina</taxon>
        <taxon>Malasseziomycetes</taxon>
        <taxon>Malasseziales</taxon>
        <taxon>Malasseziaceae</taxon>
        <taxon>Malassezia</taxon>
    </lineage>
</organism>
<comment type="catalytic activity">
    <reaction evidence="10">
        <text>N(6)-acetyl-L-lysyl-[histone] + H2O = L-lysyl-[histone] + acetate</text>
        <dbReference type="Rhea" id="RHEA:58196"/>
        <dbReference type="Rhea" id="RHEA-COMP:9845"/>
        <dbReference type="Rhea" id="RHEA-COMP:11338"/>
        <dbReference type="ChEBI" id="CHEBI:15377"/>
        <dbReference type="ChEBI" id="CHEBI:29969"/>
        <dbReference type="ChEBI" id="CHEBI:30089"/>
        <dbReference type="ChEBI" id="CHEBI:61930"/>
        <dbReference type="EC" id="3.5.1.98"/>
    </reaction>
</comment>
<evidence type="ECO:0000256" key="6">
    <source>
        <dbReference type="ARBA" id="ARBA00022853"/>
    </source>
</evidence>
<evidence type="ECO:0000313" key="14">
    <source>
        <dbReference type="EMBL" id="KOS14869.1"/>
    </source>
</evidence>
<feature type="compositionally biased region" description="Low complexity" evidence="11">
    <location>
        <begin position="46"/>
        <end position="72"/>
    </location>
</feature>
<comment type="subcellular location">
    <subcellularLocation>
        <location evidence="1">Nucleus</location>
    </subcellularLocation>
</comment>
<dbReference type="GeneID" id="28727193"/>
<dbReference type="Gene3D" id="3.40.800.20">
    <property type="entry name" value="Histone deacetylase domain"/>
    <property type="match status" value="1"/>
</dbReference>
<evidence type="ECO:0000256" key="9">
    <source>
        <dbReference type="ARBA" id="ARBA00023242"/>
    </source>
</evidence>
<evidence type="ECO:0000256" key="10">
    <source>
        <dbReference type="ARBA" id="ARBA00048287"/>
    </source>
</evidence>
<evidence type="ECO:0000256" key="7">
    <source>
        <dbReference type="ARBA" id="ARBA00023015"/>
    </source>
</evidence>
<dbReference type="InterPro" id="IPR037138">
    <property type="entry name" value="His_deacetylse_dom_sf"/>
</dbReference>
<keyword evidence="4" id="KW-0678">Repressor</keyword>
<keyword evidence="5" id="KW-0378">Hydrolase</keyword>
<reference evidence="14 15" key="1">
    <citation type="submission" date="2015-07" db="EMBL/GenBank/DDBJ databases">
        <title>Draft Genome Sequence of Malassezia furfur CBS1878 and Malassezia pachydermatis CBS1879.</title>
        <authorList>
            <person name="Triana S."/>
            <person name="Ohm R."/>
            <person name="Gonzalez A."/>
            <person name="DeCock H."/>
            <person name="Restrepo S."/>
            <person name="Celis A."/>
        </authorList>
    </citation>
    <scope>NUCLEOTIDE SEQUENCE [LARGE SCALE GENOMIC DNA]</scope>
    <source>
        <strain evidence="14 15">CBS 1879</strain>
    </source>
</reference>
<evidence type="ECO:0000256" key="4">
    <source>
        <dbReference type="ARBA" id="ARBA00022491"/>
    </source>
</evidence>
<dbReference type="FunFam" id="3.40.800.20:FF:000005">
    <property type="entry name" value="histone deacetylase 6"/>
    <property type="match status" value="1"/>
</dbReference>
<feature type="region of interest" description="Disordered" evidence="11">
    <location>
        <begin position="1"/>
        <end position="95"/>
    </location>
</feature>
<proteinExistence type="inferred from homology"/>
<evidence type="ECO:0000256" key="8">
    <source>
        <dbReference type="ARBA" id="ARBA00023163"/>
    </source>
</evidence>
<gene>
    <name evidence="14" type="ORF">Malapachy_0805</name>
</gene>
<evidence type="ECO:0000256" key="11">
    <source>
        <dbReference type="SAM" id="MobiDB-lite"/>
    </source>
</evidence>
<dbReference type="PRINTS" id="PR01270">
    <property type="entry name" value="HDASUPER"/>
</dbReference>
<dbReference type="RefSeq" id="XP_017992501.1">
    <property type="nucleotide sequence ID" value="XM_018135318.1"/>
</dbReference>
<dbReference type="PANTHER" id="PTHR10625">
    <property type="entry name" value="HISTONE DEACETYLASE HDAC1-RELATED"/>
    <property type="match status" value="1"/>
</dbReference>
<dbReference type="OrthoDB" id="424012at2759"/>
<dbReference type="InterPro" id="IPR023801">
    <property type="entry name" value="His_deacetylse_dom"/>
</dbReference>
<feature type="compositionally biased region" description="Pro residues" evidence="11">
    <location>
        <begin position="1"/>
        <end position="10"/>
    </location>
</feature>
<keyword evidence="15" id="KW-1185">Reference proteome</keyword>
<accession>A0A0M9VPV3</accession>
<dbReference type="GO" id="GO:0040029">
    <property type="term" value="P:epigenetic regulation of gene expression"/>
    <property type="evidence" value="ECO:0007669"/>
    <property type="project" value="TreeGrafter"/>
</dbReference>
<protein>
    <recommendedName>
        <fullName evidence="3">histone deacetylase</fullName>
        <ecNumber evidence="3">3.5.1.98</ecNumber>
    </recommendedName>
</protein>
<dbReference type="Pfam" id="PF00850">
    <property type="entry name" value="Hist_deacetyl"/>
    <property type="match status" value="1"/>
</dbReference>
<evidence type="ECO:0000256" key="3">
    <source>
        <dbReference type="ARBA" id="ARBA00012111"/>
    </source>
</evidence>
<evidence type="ECO:0000256" key="1">
    <source>
        <dbReference type="ARBA" id="ARBA00004123"/>
    </source>
</evidence>
<dbReference type="STRING" id="77020.A0A0M9VPV3"/>
<dbReference type="InterPro" id="IPR023696">
    <property type="entry name" value="Ureohydrolase_dom_sf"/>
</dbReference>
<keyword evidence="8" id="KW-0804">Transcription</keyword>
<keyword evidence="6" id="KW-0156">Chromatin regulator</keyword>
<dbReference type="Pfam" id="PF09757">
    <property type="entry name" value="Arb2-like"/>
    <property type="match status" value="1"/>
</dbReference>
<feature type="domain" description="Arb2-like" evidence="13">
    <location>
        <begin position="495"/>
        <end position="739"/>
    </location>
</feature>
<keyword evidence="7" id="KW-0805">Transcription regulation</keyword>
<dbReference type="InterPro" id="IPR000286">
    <property type="entry name" value="HDACs"/>
</dbReference>
<dbReference type="InterPro" id="IPR019154">
    <property type="entry name" value="Arb2-like_domain"/>
</dbReference>
<dbReference type="AlphaFoldDB" id="A0A0M9VPV3"/>
<evidence type="ECO:0000259" key="13">
    <source>
        <dbReference type="Pfam" id="PF09757"/>
    </source>
</evidence>
<dbReference type="GO" id="GO:0141221">
    <property type="term" value="F:histone deacetylase activity, hydrolytic mechanism"/>
    <property type="evidence" value="ECO:0007669"/>
    <property type="project" value="UniProtKB-EC"/>
</dbReference>
<evidence type="ECO:0000256" key="2">
    <source>
        <dbReference type="ARBA" id="ARBA00007738"/>
    </source>
</evidence>